<feature type="domain" description="DNA circulation N-terminal" evidence="1">
    <location>
        <begin position="25"/>
        <end position="108"/>
    </location>
</feature>
<dbReference type="Pfam" id="PF07157">
    <property type="entry name" value="DNA_circ_N"/>
    <property type="match status" value="1"/>
</dbReference>
<reference evidence="2" key="1">
    <citation type="submission" date="2020-01" db="EMBL/GenBank/DDBJ databases">
        <authorList>
            <person name="Rat A."/>
        </authorList>
    </citation>
    <scope>NUCLEOTIDE SEQUENCE</scope>
    <source>
        <strain evidence="2">LMG 31228</strain>
    </source>
</reference>
<dbReference type="RefSeq" id="WP_211847442.1">
    <property type="nucleotide sequence ID" value="NZ_JAAEDL010000015.1"/>
</dbReference>
<comment type="caution">
    <text evidence="2">The sequence shown here is derived from an EMBL/GenBank/DDBJ whole genome shotgun (WGS) entry which is preliminary data.</text>
</comment>
<protein>
    <recommendedName>
        <fullName evidence="1">DNA circulation N-terminal domain-containing protein</fullName>
    </recommendedName>
</protein>
<accession>A0A9X9XDX1</accession>
<evidence type="ECO:0000313" key="3">
    <source>
        <dbReference type="Proteomes" id="UP001138709"/>
    </source>
</evidence>
<organism evidence="2 3">
    <name type="scientific">Neoroseomonas eburnea</name>
    <dbReference type="NCBI Taxonomy" id="1346889"/>
    <lineage>
        <taxon>Bacteria</taxon>
        <taxon>Pseudomonadati</taxon>
        <taxon>Pseudomonadota</taxon>
        <taxon>Alphaproteobacteria</taxon>
        <taxon>Acetobacterales</taxon>
        <taxon>Acetobacteraceae</taxon>
        <taxon>Neoroseomonas</taxon>
    </lineage>
</organism>
<dbReference type="InterPro" id="IPR009826">
    <property type="entry name" value="DNA_circ_N"/>
</dbReference>
<sequence>MSGALIPAGLLPAGLADLFEGLFGASWRGVSFHMPDARHEVGRRVVRIFFPGRDATAHEDLGAHDGTISVSGLILGDDYARRARAMEAAFREPGPGTLVHPWLGELEVVLARPATISFSERELRVARFEAQFEPWVERATAPLDTLGQVLAEIDSLKAEARALLRRVLAPLLLPLAAIGAVNSYANEARSLWTGLLSGGRGAGAILTLLPGTALPGLSAVGGLPIDEAYGDAVTDALQAVPDGISAAAVAGDAPAIGPAAEAASIGTVATVDPVAATDILLSALDGLGLSAANPAPGPALALVGRAQALAAAVGTATGISYETRQDAVAWRARIDGALAALAGSAASVASAASGGQTSAGPGAMWRAVTDLRAAWARDMNERIGRLPSLERIAPPRAVPLWLLAQHIAGADPGRVVSQYEDLVRRNRLRHPAILDAGVALDVLRQ</sequence>
<proteinExistence type="predicted"/>
<evidence type="ECO:0000259" key="1">
    <source>
        <dbReference type="Pfam" id="PF07157"/>
    </source>
</evidence>
<dbReference type="AlphaFoldDB" id="A0A9X9XDX1"/>
<gene>
    <name evidence="2" type="ORF">GXW74_15540</name>
</gene>
<reference evidence="2" key="2">
    <citation type="journal article" date="2021" name="Syst. Appl. Microbiol.">
        <title>Roseomonas hellenica sp. nov., isolated from roots of wild-growing Alkanna tinctoria.</title>
        <authorList>
            <person name="Rat A."/>
            <person name="Naranjo H.D."/>
            <person name="Lebbe L."/>
            <person name="Cnockaert M."/>
            <person name="Krigas N."/>
            <person name="Grigoriadou K."/>
            <person name="Maloupa E."/>
            <person name="Willems A."/>
        </authorList>
    </citation>
    <scope>NUCLEOTIDE SEQUENCE</scope>
    <source>
        <strain evidence="2">LMG 31228</strain>
    </source>
</reference>
<dbReference type="EMBL" id="JAAEDL010000015">
    <property type="protein sequence ID" value="MBR0681907.1"/>
    <property type="molecule type" value="Genomic_DNA"/>
</dbReference>
<dbReference type="Proteomes" id="UP001138709">
    <property type="component" value="Unassembled WGS sequence"/>
</dbReference>
<evidence type="ECO:0000313" key="2">
    <source>
        <dbReference type="EMBL" id="MBR0681907.1"/>
    </source>
</evidence>
<name>A0A9X9XDX1_9PROT</name>
<keyword evidence="3" id="KW-1185">Reference proteome</keyword>